<dbReference type="GO" id="GO:0003964">
    <property type="term" value="F:RNA-directed DNA polymerase activity"/>
    <property type="evidence" value="ECO:0007669"/>
    <property type="project" value="UniProtKB-KW"/>
</dbReference>
<dbReference type="AlphaFoldDB" id="A0A2I0UM44"/>
<proteinExistence type="predicted"/>
<dbReference type="PANTHER" id="PTHR33395">
    <property type="entry name" value="TRANSCRIPTASE, PUTATIVE-RELATED-RELATED"/>
    <property type="match status" value="1"/>
</dbReference>
<dbReference type="PANTHER" id="PTHR33395:SF22">
    <property type="entry name" value="REVERSE TRANSCRIPTASE DOMAIN-CONTAINING PROTEIN"/>
    <property type="match status" value="1"/>
</dbReference>
<protein>
    <submittedName>
        <fullName evidence="2">Rna-directed dna polymerase from mobile element jockey-like</fullName>
    </submittedName>
</protein>
<keyword evidence="2" id="KW-0695">RNA-directed DNA polymerase</keyword>
<evidence type="ECO:0000313" key="3">
    <source>
        <dbReference type="Proteomes" id="UP000233556"/>
    </source>
</evidence>
<reference evidence="3" key="2">
    <citation type="submission" date="2017-12" db="EMBL/GenBank/DDBJ databases">
        <title>Genome sequence of the Bar-tailed Godwit (Limosa lapponica baueri).</title>
        <authorList>
            <person name="Lima N.C.B."/>
            <person name="Parody-Merino A.M."/>
            <person name="Battley P.F."/>
            <person name="Fidler A.E."/>
            <person name="Prosdocimi F."/>
        </authorList>
    </citation>
    <scope>NUCLEOTIDE SEQUENCE [LARGE SCALE GENOMIC DNA]</scope>
</reference>
<dbReference type="GO" id="GO:0031012">
    <property type="term" value="C:extracellular matrix"/>
    <property type="evidence" value="ECO:0007669"/>
    <property type="project" value="TreeGrafter"/>
</dbReference>
<dbReference type="GO" id="GO:0007508">
    <property type="term" value="P:larval heart development"/>
    <property type="evidence" value="ECO:0007669"/>
    <property type="project" value="TreeGrafter"/>
</dbReference>
<feature type="region of interest" description="Disordered" evidence="1">
    <location>
        <begin position="212"/>
        <end position="245"/>
    </location>
</feature>
<gene>
    <name evidence="2" type="ORF">llap_2593</name>
</gene>
<name>A0A2I0UM44_LIMLA</name>
<organism evidence="2 3">
    <name type="scientific">Limosa lapponica baueri</name>
    <dbReference type="NCBI Taxonomy" id="1758121"/>
    <lineage>
        <taxon>Eukaryota</taxon>
        <taxon>Metazoa</taxon>
        <taxon>Chordata</taxon>
        <taxon>Craniata</taxon>
        <taxon>Vertebrata</taxon>
        <taxon>Euteleostomi</taxon>
        <taxon>Archelosauria</taxon>
        <taxon>Archosauria</taxon>
        <taxon>Dinosauria</taxon>
        <taxon>Saurischia</taxon>
        <taxon>Theropoda</taxon>
        <taxon>Coelurosauria</taxon>
        <taxon>Aves</taxon>
        <taxon>Neognathae</taxon>
        <taxon>Neoaves</taxon>
        <taxon>Charadriiformes</taxon>
        <taxon>Scolopacidae</taxon>
        <taxon>Limosa</taxon>
    </lineage>
</organism>
<dbReference type="EMBL" id="KZ505688">
    <property type="protein sequence ID" value="PKU47098.1"/>
    <property type="molecule type" value="Genomic_DNA"/>
</dbReference>
<evidence type="ECO:0000256" key="1">
    <source>
        <dbReference type="SAM" id="MobiDB-lite"/>
    </source>
</evidence>
<sequence length="275" mass="31135">MNSVSLKNSHEQVESLWVSLLTKPSYSNYRRHQACLQALVLLGDFNYPDICWKSSTASYRQSRRLLEGIEDNFLSHIIDSPTRGDVILDLKVTNASELMGDIKIGGSKTGKLVTTDEEKAEVLNNFFASAFTVSLSPHISRVDGLQGRDWRRKVPLSVRESQVYDHLRNLNIQKSVGPDKMHPQVLRELAEVVDKPLSMTFEKSWQSGEVPNDWKKESIAPGFKKGRKEDPGNNQPVRPTSVPGKIMEQILLESTLRRMRDKEVIQDSQQGFTKG</sequence>
<dbReference type="GO" id="GO:0061343">
    <property type="term" value="P:cell adhesion involved in heart morphogenesis"/>
    <property type="evidence" value="ECO:0007669"/>
    <property type="project" value="TreeGrafter"/>
</dbReference>
<dbReference type="OrthoDB" id="410381at2759"/>
<reference evidence="3" key="1">
    <citation type="submission" date="2017-11" db="EMBL/GenBank/DDBJ databases">
        <authorList>
            <person name="Lima N.C."/>
            <person name="Parody-Merino A.M."/>
            <person name="Battley P.F."/>
            <person name="Fidler A.E."/>
            <person name="Prosdocimi F."/>
        </authorList>
    </citation>
    <scope>NUCLEOTIDE SEQUENCE [LARGE SCALE GENOMIC DNA]</scope>
</reference>
<keyword evidence="3" id="KW-1185">Reference proteome</keyword>
<evidence type="ECO:0000313" key="2">
    <source>
        <dbReference type="EMBL" id="PKU47098.1"/>
    </source>
</evidence>
<keyword evidence="2" id="KW-0548">Nucleotidyltransferase</keyword>
<dbReference type="Proteomes" id="UP000233556">
    <property type="component" value="Unassembled WGS sequence"/>
</dbReference>
<keyword evidence="2" id="KW-0808">Transferase</keyword>
<accession>A0A2I0UM44</accession>